<dbReference type="Proteomes" id="UP000289437">
    <property type="component" value="Unassembled WGS sequence"/>
</dbReference>
<organism evidence="2 3">
    <name type="scientific">Granulicella sibirica</name>
    <dbReference type="NCBI Taxonomy" id="2479048"/>
    <lineage>
        <taxon>Bacteria</taxon>
        <taxon>Pseudomonadati</taxon>
        <taxon>Acidobacteriota</taxon>
        <taxon>Terriglobia</taxon>
        <taxon>Terriglobales</taxon>
        <taxon>Acidobacteriaceae</taxon>
        <taxon>Granulicella</taxon>
    </lineage>
</organism>
<protein>
    <submittedName>
        <fullName evidence="2">Uncharacterized protein</fullName>
    </submittedName>
</protein>
<sequence>MGLDKILGTSDGQRQRQVPTQIPFGNDNQKGKSNGNGGGL</sequence>
<evidence type="ECO:0000313" key="3">
    <source>
        <dbReference type="Proteomes" id="UP000289437"/>
    </source>
</evidence>
<feature type="compositionally biased region" description="Polar residues" evidence="1">
    <location>
        <begin position="10"/>
        <end position="20"/>
    </location>
</feature>
<reference evidence="3" key="2">
    <citation type="submission" date="2019-02" db="EMBL/GenBank/DDBJ databases">
        <title>Granulicella sibirica sp. nov., a psychrotolerant acidobacterium isolated from an organic soil layer in forested tundra, West Siberia.</title>
        <authorList>
            <person name="Oshkin I.Y."/>
            <person name="Kulichevskaya I.S."/>
            <person name="Rijpstra W.I.C."/>
            <person name="Sinninghe Damste J.S."/>
            <person name="Rakitin A.L."/>
            <person name="Ravin N.V."/>
            <person name="Dedysh S.N."/>
        </authorList>
    </citation>
    <scope>NUCLEOTIDE SEQUENCE [LARGE SCALE GENOMIC DNA]</scope>
    <source>
        <strain evidence="3">AF10</strain>
    </source>
</reference>
<gene>
    <name evidence="2" type="ORF">GRAN_3095</name>
</gene>
<reference evidence="2 3" key="1">
    <citation type="submission" date="2018-11" db="EMBL/GenBank/DDBJ databases">
        <authorList>
            <person name="Mardanov A.V."/>
            <person name="Ravin N.V."/>
            <person name="Dedysh S.N."/>
        </authorList>
    </citation>
    <scope>NUCLEOTIDE SEQUENCE [LARGE SCALE GENOMIC DNA]</scope>
    <source>
        <strain evidence="2 3">AF10</strain>
    </source>
</reference>
<dbReference type="EMBL" id="RDSM01000002">
    <property type="protein sequence ID" value="RXH56238.1"/>
    <property type="molecule type" value="Genomic_DNA"/>
</dbReference>
<evidence type="ECO:0000256" key="1">
    <source>
        <dbReference type="SAM" id="MobiDB-lite"/>
    </source>
</evidence>
<dbReference type="AlphaFoldDB" id="A0A4Q0T2K0"/>
<evidence type="ECO:0000313" key="2">
    <source>
        <dbReference type="EMBL" id="RXH56238.1"/>
    </source>
</evidence>
<keyword evidence="3" id="KW-1185">Reference proteome</keyword>
<feature type="region of interest" description="Disordered" evidence="1">
    <location>
        <begin position="1"/>
        <end position="40"/>
    </location>
</feature>
<accession>A0A4Q0T2K0</accession>
<comment type="caution">
    <text evidence="2">The sequence shown here is derived from an EMBL/GenBank/DDBJ whole genome shotgun (WGS) entry which is preliminary data.</text>
</comment>
<proteinExistence type="predicted"/>
<name>A0A4Q0T2K0_9BACT</name>